<dbReference type="Proteomes" id="UP000315949">
    <property type="component" value="Unassembled WGS sequence"/>
</dbReference>
<evidence type="ECO:0000259" key="1">
    <source>
        <dbReference type="PROSITE" id="PS50995"/>
    </source>
</evidence>
<keyword evidence="3" id="KW-1185">Reference proteome</keyword>
<dbReference type="Pfam" id="PF12802">
    <property type="entry name" value="MarR_2"/>
    <property type="match status" value="1"/>
</dbReference>
<organism evidence="2 3">
    <name type="scientific">Luteimonas wenzhouensis</name>
    <dbReference type="NCBI Taxonomy" id="2599615"/>
    <lineage>
        <taxon>Bacteria</taxon>
        <taxon>Pseudomonadati</taxon>
        <taxon>Pseudomonadota</taxon>
        <taxon>Gammaproteobacteria</taxon>
        <taxon>Lysobacterales</taxon>
        <taxon>Lysobacteraceae</taxon>
        <taxon>Luteimonas</taxon>
    </lineage>
</organism>
<comment type="caution">
    <text evidence="2">The sequence shown here is derived from an EMBL/GenBank/DDBJ whole genome shotgun (WGS) entry which is preliminary data.</text>
</comment>
<dbReference type="GO" id="GO:0003700">
    <property type="term" value="F:DNA-binding transcription factor activity"/>
    <property type="evidence" value="ECO:0007669"/>
    <property type="project" value="InterPro"/>
</dbReference>
<dbReference type="InterPro" id="IPR000835">
    <property type="entry name" value="HTH_MarR-typ"/>
</dbReference>
<dbReference type="InterPro" id="IPR036388">
    <property type="entry name" value="WH-like_DNA-bd_sf"/>
</dbReference>
<name>A0A5C5TUJ3_9GAMM</name>
<dbReference type="PRINTS" id="PR00598">
    <property type="entry name" value="HTHMARR"/>
</dbReference>
<dbReference type="PANTHER" id="PTHR33164:SF99">
    <property type="entry name" value="MARR FAMILY REGULATORY PROTEIN"/>
    <property type="match status" value="1"/>
</dbReference>
<dbReference type="InterPro" id="IPR036390">
    <property type="entry name" value="WH_DNA-bd_sf"/>
</dbReference>
<dbReference type="AlphaFoldDB" id="A0A5C5TUJ3"/>
<dbReference type="InterPro" id="IPR039422">
    <property type="entry name" value="MarR/SlyA-like"/>
</dbReference>
<protein>
    <submittedName>
        <fullName evidence="2">MarR family transcriptional regulator</fullName>
    </submittedName>
</protein>
<accession>A0A5C5TUJ3</accession>
<feature type="domain" description="HTH marR-type" evidence="1">
    <location>
        <begin position="15"/>
        <end position="146"/>
    </location>
</feature>
<dbReference type="SMART" id="SM00347">
    <property type="entry name" value="HTH_MARR"/>
    <property type="match status" value="1"/>
</dbReference>
<evidence type="ECO:0000313" key="2">
    <source>
        <dbReference type="EMBL" id="TWT16875.1"/>
    </source>
</evidence>
<dbReference type="RefSeq" id="WP_146313689.1">
    <property type="nucleotide sequence ID" value="NZ_VOHE01000013.1"/>
</dbReference>
<dbReference type="PANTHER" id="PTHR33164">
    <property type="entry name" value="TRANSCRIPTIONAL REGULATOR, MARR FAMILY"/>
    <property type="match status" value="1"/>
</dbReference>
<dbReference type="PROSITE" id="PS50995">
    <property type="entry name" value="HTH_MARR_2"/>
    <property type="match status" value="1"/>
</dbReference>
<proteinExistence type="predicted"/>
<dbReference type="Gene3D" id="1.10.10.10">
    <property type="entry name" value="Winged helix-like DNA-binding domain superfamily/Winged helix DNA-binding domain"/>
    <property type="match status" value="1"/>
</dbReference>
<dbReference type="OrthoDB" id="32523at2"/>
<dbReference type="GO" id="GO:0006950">
    <property type="term" value="P:response to stress"/>
    <property type="evidence" value="ECO:0007669"/>
    <property type="project" value="TreeGrafter"/>
</dbReference>
<dbReference type="EMBL" id="VOHE01000013">
    <property type="protein sequence ID" value="TWT16875.1"/>
    <property type="molecule type" value="Genomic_DNA"/>
</dbReference>
<evidence type="ECO:0000313" key="3">
    <source>
        <dbReference type="Proteomes" id="UP000315949"/>
    </source>
</evidence>
<sequence>MARKHPSTRQPPDPREGLVDTLVTASFVVMAVISRLGAAHDLSLSMVRMLGILRDRRPRMTELADYLGLEKQTMSGLVARAEKRGLVARVPNEDDARATDVVLTDEGARLLRQLRAEGRAALGPLVENLDASEQQLARDLLQRLFRGRRD</sequence>
<gene>
    <name evidence="2" type="ORF">FQY79_14955</name>
</gene>
<dbReference type="SUPFAM" id="SSF46785">
    <property type="entry name" value="Winged helix' DNA-binding domain"/>
    <property type="match status" value="1"/>
</dbReference>
<reference evidence="2 3" key="1">
    <citation type="submission" date="2019-07" db="EMBL/GenBank/DDBJ databases">
        <title>Luteimonas sp. YD-1 nov., isolated from acidic soil.</title>
        <authorList>
            <person name="Zhou J."/>
        </authorList>
    </citation>
    <scope>NUCLEOTIDE SEQUENCE [LARGE SCALE GENOMIC DNA]</scope>
    <source>
        <strain evidence="2 3">YD-1</strain>
    </source>
</reference>